<evidence type="ECO:0000313" key="1">
    <source>
        <dbReference type="EMBL" id="KPK71469.1"/>
    </source>
</evidence>
<gene>
    <name evidence="1" type="ORF">AMJ87_07135</name>
</gene>
<evidence type="ECO:0000313" key="2">
    <source>
        <dbReference type="Proteomes" id="UP000051096"/>
    </source>
</evidence>
<dbReference type="EMBL" id="LJUO01000061">
    <property type="protein sequence ID" value="KPK71469.1"/>
    <property type="molecule type" value="Genomic_DNA"/>
</dbReference>
<reference evidence="1 2" key="1">
    <citation type="journal article" date="2015" name="Microbiome">
        <title>Genomic resolution of linkages in carbon, nitrogen, and sulfur cycling among widespread estuary sediment bacteria.</title>
        <authorList>
            <person name="Baker B.J."/>
            <person name="Lazar C.S."/>
            <person name="Teske A.P."/>
            <person name="Dick G.J."/>
        </authorList>
    </citation>
    <scope>NUCLEOTIDE SEQUENCE [LARGE SCALE GENOMIC DNA]</scope>
    <source>
        <strain evidence="1">SM23_60</strain>
    </source>
</reference>
<proteinExistence type="predicted"/>
<sequence length="316" mass="35981">MRLPRGKPLLENTRLEFINLDNVLSAAKRERAHRITGYISIVYPDTVELVFLRHGEPFHAGRITRTERKIVPISEVIDRAKKATTGFVSEYATDDIIINLIISTITIEPIKANVNFTRLQPKVFIERLKTTKFNGFIWVRRGIEESYIHFESGTIAGCYIAGSGKKLTDDAIVPLLTKPDTTLSIFDRIADTTTVQATPAQVDMFCKIYSQLLKSYVQPLGESLVLKTFMLTKSTVKNEYPFIDQIKIESDLTMSGSVVVEPKVFVQAMAKWLDLIYESLATFLGKESEVIAKKVFNDYRFALKSMHFFDYTKLKM</sequence>
<organism evidence="1 2">
    <name type="scientific">candidate division WOR_3 bacterium SM23_60</name>
    <dbReference type="NCBI Taxonomy" id="1703780"/>
    <lineage>
        <taxon>Bacteria</taxon>
        <taxon>Bacteria division WOR-3</taxon>
    </lineage>
</organism>
<accession>A0A0S8GI35</accession>
<dbReference type="Proteomes" id="UP000051096">
    <property type="component" value="Unassembled WGS sequence"/>
</dbReference>
<comment type="caution">
    <text evidence="1">The sequence shown here is derived from an EMBL/GenBank/DDBJ whole genome shotgun (WGS) entry which is preliminary data.</text>
</comment>
<dbReference type="AlphaFoldDB" id="A0A0S8GI35"/>
<protein>
    <submittedName>
        <fullName evidence="1">Uncharacterized protein</fullName>
    </submittedName>
</protein>
<name>A0A0S8GI35_UNCW3</name>